<reference evidence="2 3" key="1">
    <citation type="journal article" date="2021" name="J. Hered.">
        <title>A chromosome-level genome assembly of the parasitoid wasp, Cotesia glomerata (Hymenoptera: Braconidae).</title>
        <authorList>
            <person name="Pinto B.J."/>
            <person name="Weis J.J."/>
            <person name="Gamble T."/>
            <person name="Ode P.J."/>
            <person name="Paul R."/>
            <person name="Zaspel J.M."/>
        </authorList>
    </citation>
    <scope>NUCLEOTIDE SEQUENCE [LARGE SCALE GENOMIC DNA]</scope>
    <source>
        <strain evidence="2">CgM1</strain>
    </source>
</reference>
<evidence type="ECO:0000313" key="3">
    <source>
        <dbReference type="Proteomes" id="UP000826195"/>
    </source>
</evidence>
<proteinExistence type="predicted"/>
<comment type="caution">
    <text evidence="2">The sequence shown here is derived from an EMBL/GenBank/DDBJ whole genome shotgun (WGS) entry which is preliminary data.</text>
</comment>
<accession>A0AAV7I1X3</accession>
<protein>
    <submittedName>
        <fullName evidence="2">Uncharacterized protein</fullName>
    </submittedName>
</protein>
<dbReference type="AlphaFoldDB" id="A0AAV7I1X3"/>
<dbReference type="EMBL" id="JAHXZJ010002609">
    <property type="protein sequence ID" value="KAH0539649.1"/>
    <property type="molecule type" value="Genomic_DNA"/>
</dbReference>
<sequence>MTINNLNNFYQGGVENGFPRNASKDSDDKASSTEHPPRVNFRNKSPQIFGRDNIYPPLRVTHVETVKPCRSNDIRARTKSLRDRTMIVPSIRHAML</sequence>
<evidence type="ECO:0000313" key="2">
    <source>
        <dbReference type="EMBL" id="KAH0539649.1"/>
    </source>
</evidence>
<feature type="compositionally biased region" description="Polar residues" evidence="1">
    <location>
        <begin position="1"/>
        <end position="10"/>
    </location>
</feature>
<evidence type="ECO:0000256" key="1">
    <source>
        <dbReference type="SAM" id="MobiDB-lite"/>
    </source>
</evidence>
<organism evidence="2 3">
    <name type="scientific">Cotesia glomerata</name>
    <name type="common">Lepidopteran parasitic wasp</name>
    <name type="synonym">Apanteles glomeratus</name>
    <dbReference type="NCBI Taxonomy" id="32391"/>
    <lineage>
        <taxon>Eukaryota</taxon>
        <taxon>Metazoa</taxon>
        <taxon>Ecdysozoa</taxon>
        <taxon>Arthropoda</taxon>
        <taxon>Hexapoda</taxon>
        <taxon>Insecta</taxon>
        <taxon>Pterygota</taxon>
        <taxon>Neoptera</taxon>
        <taxon>Endopterygota</taxon>
        <taxon>Hymenoptera</taxon>
        <taxon>Apocrita</taxon>
        <taxon>Ichneumonoidea</taxon>
        <taxon>Braconidae</taxon>
        <taxon>Microgastrinae</taxon>
        <taxon>Cotesia</taxon>
    </lineage>
</organism>
<dbReference type="Proteomes" id="UP000826195">
    <property type="component" value="Unassembled WGS sequence"/>
</dbReference>
<feature type="region of interest" description="Disordered" evidence="1">
    <location>
        <begin position="1"/>
        <end position="53"/>
    </location>
</feature>
<name>A0AAV7I1X3_COTGL</name>
<feature type="compositionally biased region" description="Basic and acidic residues" evidence="1">
    <location>
        <begin position="22"/>
        <end position="37"/>
    </location>
</feature>
<gene>
    <name evidence="2" type="ORF">KQX54_006814</name>
</gene>
<keyword evidence="3" id="KW-1185">Reference proteome</keyword>